<dbReference type="InterPro" id="IPR002867">
    <property type="entry name" value="IBR_dom"/>
</dbReference>
<keyword evidence="8 24" id="KW-0812">Transmembrane</keyword>
<evidence type="ECO:0000256" key="12">
    <source>
        <dbReference type="ARBA" id="ARBA00022771"/>
    </source>
</evidence>
<dbReference type="CDD" id="cd20352">
    <property type="entry name" value="Rcat_RBR_RNF144"/>
    <property type="match status" value="1"/>
</dbReference>
<evidence type="ECO:0000256" key="14">
    <source>
        <dbReference type="ARBA" id="ARBA00022833"/>
    </source>
</evidence>
<dbReference type="InterPro" id="IPR013083">
    <property type="entry name" value="Znf_RING/FYVE/PHD"/>
</dbReference>
<keyword evidence="18 24" id="KW-0472">Membrane</keyword>
<proteinExistence type="inferred from homology"/>
<comment type="pathway">
    <text evidence="4">Protein modification; protein ubiquitination.</text>
</comment>
<dbReference type="GO" id="GO:0061630">
    <property type="term" value="F:ubiquitin protein ligase activity"/>
    <property type="evidence" value="ECO:0007669"/>
    <property type="project" value="UniProtKB-EC"/>
</dbReference>
<gene>
    <name evidence="26" type="ORF">MCOR_52456</name>
</gene>
<evidence type="ECO:0000256" key="19">
    <source>
        <dbReference type="ARBA" id="ARBA00038342"/>
    </source>
</evidence>
<evidence type="ECO:0000256" key="15">
    <source>
        <dbReference type="ARBA" id="ARBA00022843"/>
    </source>
</evidence>
<evidence type="ECO:0000256" key="11">
    <source>
        <dbReference type="ARBA" id="ARBA00022737"/>
    </source>
</evidence>
<evidence type="ECO:0000256" key="10">
    <source>
        <dbReference type="ARBA" id="ARBA00022723"/>
    </source>
</evidence>
<feature type="transmembrane region" description="Helical" evidence="24">
    <location>
        <begin position="253"/>
        <end position="275"/>
    </location>
</feature>
<dbReference type="OrthoDB" id="10009520at2759"/>
<keyword evidence="27" id="KW-1185">Reference proteome</keyword>
<evidence type="ECO:0000313" key="26">
    <source>
        <dbReference type="EMBL" id="CAC5420211.1"/>
    </source>
</evidence>
<comment type="catalytic activity">
    <reaction evidence="1">
        <text>[E2 ubiquitin-conjugating enzyme]-S-ubiquitinyl-L-cysteine + [acceptor protein]-L-lysine = [E2 ubiquitin-conjugating enzyme]-L-cysteine + [acceptor protein]-N(6)-ubiquitinyl-L-lysine.</text>
        <dbReference type="EC" id="2.3.2.31"/>
    </reaction>
</comment>
<comment type="subunit">
    <text evidence="21">Interacts with UBE2L3, UBE2L6 and LCMT2, as well as with BAX. Interacts with TBK1; this interaction inhibits TBK1 phosphorylation and 'Lys-63'-linked polyubiquitination.</text>
</comment>
<dbReference type="PROSITE" id="PS00518">
    <property type="entry name" value="ZF_RING_1"/>
    <property type="match status" value="1"/>
</dbReference>
<evidence type="ECO:0000256" key="4">
    <source>
        <dbReference type="ARBA" id="ARBA00004906"/>
    </source>
</evidence>
<evidence type="ECO:0000256" key="23">
    <source>
        <dbReference type="ARBA" id="ARBA00078867"/>
    </source>
</evidence>
<accession>A0A6J8EMB6</accession>
<dbReference type="SMART" id="SM00647">
    <property type="entry name" value="IBR"/>
    <property type="match status" value="2"/>
</dbReference>
<keyword evidence="11" id="KW-0677">Repeat</keyword>
<evidence type="ECO:0000256" key="20">
    <source>
        <dbReference type="ARBA" id="ARBA00060040"/>
    </source>
</evidence>
<organism evidence="26 27">
    <name type="scientific">Mytilus coruscus</name>
    <name type="common">Sea mussel</name>
    <dbReference type="NCBI Taxonomy" id="42192"/>
    <lineage>
        <taxon>Eukaryota</taxon>
        <taxon>Metazoa</taxon>
        <taxon>Spiralia</taxon>
        <taxon>Lophotrochozoa</taxon>
        <taxon>Mollusca</taxon>
        <taxon>Bivalvia</taxon>
        <taxon>Autobranchia</taxon>
        <taxon>Pteriomorphia</taxon>
        <taxon>Mytilida</taxon>
        <taxon>Mytiloidea</taxon>
        <taxon>Mytilidae</taxon>
        <taxon>Mytilinae</taxon>
        <taxon>Mytilus</taxon>
    </lineage>
</organism>
<keyword evidence="26" id="KW-0012">Acyltransferase</keyword>
<comment type="similarity">
    <text evidence="19">Belongs to the RBR family. RNF144 subfamily.</text>
</comment>
<evidence type="ECO:0000256" key="5">
    <source>
        <dbReference type="ARBA" id="ARBA00012251"/>
    </source>
</evidence>
<dbReference type="FunFam" id="3.30.40.10:FF:000051">
    <property type="entry name" value="RBR-type E3 ubiquitin transferase"/>
    <property type="match status" value="1"/>
</dbReference>
<dbReference type="InterPro" id="IPR031127">
    <property type="entry name" value="E3_UB_ligase_RBR"/>
</dbReference>
<dbReference type="Pfam" id="PF22191">
    <property type="entry name" value="IBR_1"/>
    <property type="match status" value="1"/>
</dbReference>
<evidence type="ECO:0000256" key="6">
    <source>
        <dbReference type="ARBA" id="ARBA00022490"/>
    </source>
</evidence>
<dbReference type="Gene3D" id="3.30.40.10">
    <property type="entry name" value="Zinc/RING finger domain, C3HC4 (zinc finger)"/>
    <property type="match status" value="1"/>
</dbReference>
<dbReference type="GO" id="GO:0008270">
    <property type="term" value="F:zinc ion binding"/>
    <property type="evidence" value="ECO:0007669"/>
    <property type="project" value="UniProtKB-KW"/>
</dbReference>
<dbReference type="PROSITE" id="PS51873">
    <property type="entry name" value="TRIAD"/>
    <property type="match status" value="1"/>
</dbReference>
<dbReference type="SUPFAM" id="SSF57850">
    <property type="entry name" value="RING/U-box"/>
    <property type="match status" value="3"/>
</dbReference>
<dbReference type="GO" id="GO:0016567">
    <property type="term" value="P:protein ubiquitination"/>
    <property type="evidence" value="ECO:0007669"/>
    <property type="project" value="InterPro"/>
</dbReference>
<evidence type="ECO:0000256" key="3">
    <source>
        <dbReference type="ARBA" id="ARBA00004496"/>
    </source>
</evidence>
<keyword evidence="9" id="KW-0053">Apoptosis</keyword>
<dbReference type="CDD" id="cd20349">
    <property type="entry name" value="BRcat_RBR_RNF144"/>
    <property type="match status" value="1"/>
</dbReference>
<dbReference type="Proteomes" id="UP000507470">
    <property type="component" value="Unassembled WGS sequence"/>
</dbReference>
<evidence type="ECO:0000256" key="22">
    <source>
        <dbReference type="ARBA" id="ARBA00069720"/>
    </source>
</evidence>
<evidence type="ECO:0000256" key="17">
    <source>
        <dbReference type="ARBA" id="ARBA00023128"/>
    </source>
</evidence>
<keyword evidence="6" id="KW-0963">Cytoplasm</keyword>
<evidence type="ECO:0000256" key="24">
    <source>
        <dbReference type="SAM" id="Phobius"/>
    </source>
</evidence>
<evidence type="ECO:0000256" key="1">
    <source>
        <dbReference type="ARBA" id="ARBA00001798"/>
    </source>
</evidence>
<dbReference type="Pfam" id="PF01485">
    <property type="entry name" value="IBR"/>
    <property type="match status" value="1"/>
</dbReference>
<keyword evidence="15" id="KW-0832">Ubl conjugation</keyword>
<dbReference type="PANTHER" id="PTHR11685">
    <property type="entry name" value="RBR FAMILY RING FINGER AND IBR DOMAIN-CONTAINING"/>
    <property type="match status" value="1"/>
</dbReference>
<comment type="subcellular location">
    <subcellularLocation>
        <location evidence="3">Cytoplasm</location>
    </subcellularLocation>
    <subcellularLocation>
        <location evidence="2">Mitochondrion membrane</location>
        <topology evidence="2">Single-pass membrane protein</topology>
    </subcellularLocation>
</comment>
<reference evidence="26 27" key="1">
    <citation type="submission" date="2020-06" db="EMBL/GenBank/DDBJ databases">
        <authorList>
            <person name="Li R."/>
            <person name="Bekaert M."/>
        </authorList>
    </citation>
    <scope>NUCLEOTIDE SEQUENCE [LARGE SCALE GENOMIC DNA]</scope>
    <source>
        <strain evidence="27">wild</strain>
    </source>
</reference>
<dbReference type="FunFam" id="1.20.120.1750:FF:000010">
    <property type="entry name" value="RBR-type E3 ubiquitin transferase"/>
    <property type="match status" value="1"/>
</dbReference>
<sequence length="298" mass="33671">MAAYSASRNSVDLAIDPLITCRLCLLECSLQDMYELRDCKCLYCEKCVRMYLSVLITDGNVLYITCPDAMCKKSGQIQPLEIESLVEPKMFERYKRLKYQKEIDLDPNRTFCPENGCETICHVCSTSTGETSSRPTPVECPSCGLQFCSICKSKWHGAQTCDEVMLHGKHEDFGIPYTNTEDASIKRCPVCHVPIERNDGCAQMMCKRCKHVFCWYCLTSLDDDFLLRHYDKGPCKNKLGHTRASVIWHRTQVVGIFAGFGVLLLVASPFLLLAAPCILCCKCKVCKCCEEEDEVLPT</sequence>
<evidence type="ECO:0000256" key="18">
    <source>
        <dbReference type="ARBA" id="ARBA00023136"/>
    </source>
</evidence>
<evidence type="ECO:0000256" key="9">
    <source>
        <dbReference type="ARBA" id="ARBA00022703"/>
    </source>
</evidence>
<evidence type="ECO:0000256" key="13">
    <source>
        <dbReference type="ARBA" id="ARBA00022786"/>
    </source>
</evidence>
<protein>
    <recommendedName>
        <fullName evidence="22">E3 ubiquitin-protein ligase RNF144B</fullName>
        <ecNumber evidence="5">2.3.2.31</ecNumber>
    </recommendedName>
    <alternativeName>
        <fullName evidence="23">RING finger protein 144B</fullName>
    </alternativeName>
</protein>
<name>A0A6J8EMB6_MYTCO</name>
<dbReference type="InterPro" id="IPR017907">
    <property type="entry name" value="Znf_RING_CS"/>
</dbReference>
<keyword evidence="10" id="KW-0479">Metal-binding</keyword>
<dbReference type="Gene3D" id="1.20.120.1750">
    <property type="match status" value="1"/>
</dbReference>
<evidence type="ECO:0000259" key="25">
    <source>
        <dbReference type="PROSITE" id="PS51873"/>
    </source>
</evidence>
<evidence type="ECO:0000256" key="16">
    <source>
        <dbReference type="ARBA" id="ARBA00022989"/>
    </source>
</evidence>
<evidence type="ECO:0000313" key="27">
    <source>
        <dbReference type="Proteomes" id="UP000507470"/>
    </source>
</evidence>
<dbReference type="InterPro" id="IPR044066">
    <property type="entry name" value="TRIAD_supradom"/>
</dbReference>
<dbReference type="EMBL" id="CACVKT020009075">
    <property type="protein sequence ID" value="CAC5420211.1"/>
    <property type="molecule type" value="Genomic_DNA"/>
</dbReference>
<dbReference type="AlphaFoldDB" id="A0A6J8EMB6"/>
<keyword evidence="14" id="KW-0862">Zinc</keyword>
<evidence type="ECO:0000256" key="21">
    <source>
        <dbReference type="ARBA" id="ARBA00061765"/>
    </source>
</evidence>
<dbReference type="CDD" id="cd16632">
    <property type="entry name" value="mRING-HC-C4C4_RBR_RNF144"/>
    <property type="match status" value="1"/>
</dbReference>
<evidence type="ECO:0000256" key="7">
    <source>
        <dbReference type="ARBA" id="ARBA00022679"/>
    </source>
</evidence>
<evidence type="ECO:0000256" key="2">
    <source>
        <dbReference type="ARBA" id="ARBA00004304"/>
    </source>
</evidence>
<keyword evidence="7 26" id="KW-0808">Transferase</keyword>
<comment type="function">
    <text evidence="20">E3 ubiquitin-protein ligase which accepts ubiquitin from E2 ubiquitin-conjugating enzymes UBE2L3 and UBE2L6 in the form of a thioester and then directly transfers the ubiquitin to targeted substrates such as LCMT2, thereby promoting their degradation. Induces apoptosis via a p53/TP53-dependent but caspase-independent mechanism. Plays a crucial role in maintaining the genomic stability by controlling the degradation of multiple proteins involved in mitotic progression and DNA damage. Regulates epithelial homeostasis by mediating degradation of CDKN1A and isoform 2 of TP63. Plays a regulatory role in innate immunity by negatively regulating IRF3 activation and IFN-beta production. Mechanistically, inhibits TBK1 phosphorylation and 'Lys-63'-linked polyubiquitination independently of its E3 ligase activity. Alternatively, promotes 'Lys-27' and 'Lys-33'-linked ubiquitination of IFIH1/MDA5, promoting selective autophagic degradation of IFIH1/MDA5 to inhibit antiviral response.</text>
</comment>
<keyword evidence="12" id="KW-0863">Zinc-finger</keyword>
<dbReference type="GO" id="GO:0006915">
    <property type="term" value="P:apoptotic process"/>
    <property type="evidence" value="ECO:0007669"/>
    <property type="project" value="UniProtKB-KW"/>
</dbReference>
<dbReference type="GO" id="GO:0031966">
    <property type="term" value="C:mitochondrial membrane"/>
    <property type="evidence" value="ECO:0007669"/>
    <property type="project" value="UniProtKB-SubCell"/>
</dbReference>
<keyword evidence="17" id="KW-0496">Mitochondrion</keyword>
<feature type="domain" description="RING-type" evidence="25">
    <location>
        <begin position="17"/>
        <end position="239"/>
    </location>
</feature>
<keyword evidence="13" id="KW-0833">Ubl conjugation pathway</keyword>
<dbReference type="EC" id="2.3.2.31" evidence="5"/>
<keyword evidence="16 24" id="KW-1133">Transmembrane helix</keyword>
<evidence type="ECO:0000256" key="8">
    <source>
        <dbReference type="ARBA" id="ARBA00022692"/>
    </source>
</evidence>